<evidence type="ECO:0008006" key="9">
    <source>
        <dbReference type="Google" id="ProtNLM"/>
    </source>
</evidence>
<evidence type="ECO:0000313" key="7">
    <source>
        <dbReference type="EMBL" id="GMI36327.1"/>
    </source>
</evidence>
<accession>A0ABQ6MZS1</accession>
<comment type="similarity">
    <text evidence="2 6">Belongs to the peroxisomal membrane protein PXMP2/4 family.</text>
</comment>
<dbReference type="InterPro" id="IPR007248">
    <property type="entry name" value="Mpv17_PMP22"/>
</dbReference>
<dbReference type="EMBL" id="BRYB01000725">
    <property type="protein sequence ID" value="GMI36327.1"/>
    <property type="molecule type" value="Genomic_DNA"/>
</dbReference>
<evidence type="ECO:0000256" key="1">
    <source>
        <dbReference type="ARBA" id="ARBA00004141"/>
    </source>
</evidence>
<dbReference type="PANTHER" id="PTHR11266:SF80">
    <property type="entry name" value="PEROXISOMAL MEMBRANE PROTEIN 2"/>
    <property type="match status" value="1"/>
</dbReference>
<organism evidence="7 8">
    <name type="scientific">Tetraparma gracilis</name>
    <dbReference type="NCBI Taxonomy" id="2962635"/>
    <lineage>
        <taxon>Eukaryota</taxon>
        <taxon>Sar</taxon>
        <taxon>Stramenopiles</taxon>
        <taxon>Ochrophyta</taxon>
        <taxon>Bolidophyceae</taxon>
        <taxon>Parmales</taxon>
        <taxon>Triparmaceae</taxon>
        <taxon>Tetraparma</taxon>
    </lineage>
</organism>
<proteinExistence type="inferred from homology"/>
<evidence type="ECO:0000256" key="6">
    <source>
        <dbReference type="RuleBase" id="RU363053"/>
    </source>
</evidence>
<keyword evidence="5" id="KW-0472">Membrane</keyword>
<keyword evidence="8" id="KW-1185">Reference proteome</keyword>
<dbReference type="Proteomes" id="UP001165060">
    <property type="component" value="Unassembled WGS sequence"/>
</dbReference>
<name>A0ABQ6MZS1_9STRA</name>
<evidence type="ECO:0000256" key="5">
    <source>
        <dbReference type="ARBA" id="ARBA00023136"/>
    </source>
</evidence>
<dbReference type="Pfam" id="PF04117">
    <property type="entry name" value="Mpv17_PMP22"/>
    <property type="match status" value="1"/>
</dbReference>
<evidence type="ECO:0000256" key="3">
    <source>
        <dbReference type="ARBA" id="ARBA00022692"/>
    </source>
</evidence>
<evidence type="ECO:0000256" key="4">
    <source>
        <dbReference type="ARBA" id="ARBA00022989"/>
    </source>
</evidence>
<gene>
    <name evidence="7" type="ORF">TeGR_g10944</name>
</gene>
<sequence>MSLIETSPLATKSATAAAILGLADAASQQVESSRSAKPKRFSLPRAGRFAVFGLVLQGPWNHFYFLLLDALLPPTANPLSATTFVKAGIDQLVQAPLFTVLIFLFLGALEGKPLPAIRAQLESSYWPTIKKNWLLWVPATVVNLGFVPPELRVLYINVVSFAW</sequence>
<evidence type="ECO:0000256" key="2">
    <source>
        <dbReference type="ARBA" id="ARBA00006824"/>
    </source>
</evidence>
<reference evidence="7 8" key="1">
    <citation type="journal article" date="2023" name="Commun. Biol.">
        <title>Genome analysis of Parmales, the sister group of diatoms, reveals the evolutionary specialization of diatoms from phago-mixotrophs to photoautotrophs.</title>
        <authorList>
            <person name="Ban H."/>
            <person name="Sato S."/>
            <person name="Yoshikawa S."/>
            <person name="Yamada K."/>
            <person name="Nakamura Y."/>
            <person name="Ichinomiya M."/>
            <person name="Sato N."/>
            <person name="Blanc-Mathieu R."/>
            <person name="Endo H."/>
            <person name="Kuwata A."/>
            <person name="Ogata H."/>
        </authorList>
    </citation>
    <scope>NUCLEOTIDE SEQUENCE [LARGE SCALE GENOMIC DNA]</scope>
</reference>
<comment type="caution">
    <text evidence="7">The sequence shown here is derived from an EMBL/GenBank/DDBJ whole genome shotgun (WGS) entry which is preliminary data.</text>
</comment>
<evidence type="ECO:0000313" key="8">
    <source>
        <dbReference type="Proteomes" id="UP001165060"/>
    </source>
</evidence>
<keyword evidence="4" id="KW-1133">Transmembrane helix</keyword>
<comment type="subcellular location">
    <subcellularLocation>
        <location evidence="1">Membrane</location>
        <topology evidence="1">Multi-pass membrane protein</topology>
    </subcellularLocation>
</comment>
<keyword evidence="3" id="KW-0812">Transmembrane</keyword>
<protein>
    <recommendedName>
        <fullName evidence="9">Peroxisomal membrane protein 2</fullName>
    </recommendedName>
</protein>
<dbReference type="PANTHER" id="PTHR11266">
    <property type="entry name" value="PEROXISOMAL MEMBRANE PROTEIN 2, PXMP2 MPV17"/>
    <property type="match status" value="1"/>
</dbReference>